<evidence type="ECO:0000313" key="1">
    <source>
        <dbReference type="EMBL" id="AOP32724.1"/>
    </source>
</evidence>
<name>A0A1D7UT63_9LEPT</name>
<dbReference type="OrthoDB" id="333920at2"/>
<accession>A0A1D7UT63</accession>
<keyword evidence="2" id="KW-1185">Reference proteome</keyword>
<dbReference type="Proteomes" id="UP000094197">
    <property type="component" value="Chromosome 1"/>
</dbReference>
<dbReference type="KEGG" id="laj:A0128_01860"/>
<protein>
    <submittedName>
        <fullName evidence="1">Uncharacterized protein</fullName>
    </submittedName>
</protein>
<dbReference type="AlphaFoldDB" id="A0A1D7UT63"/>
<proteinExistence type="predicted"/>
<dbReference type="EMBL" id="CP015217">
    <property type="protein sequence ID" value="AOP32724.1"/>
    <property type="molecule type" value="Genomic_DNA"/>
</dbReference>
<organism evidence="1 2">
    <name type="scientific">Leptospira tipperaryensis</name>
    <dbReference type="NCBI Taxonomy" id="2564040"/>
    <lineage>
        <taxon>Bacteria</taxon>
        <taxon>Pseudomonadati</taxon>
        <taxon>Spirochaetota</taxon>
        <taxon>Spirochaetia</taxon>
        <taxon>Leptospirales</taxon>
        <taxon>Leptospiraceae</taxon>
        <taxon>Leptospira</taxon>
    </lineage>
</organism>
<dbReference type="RefSeq" id="WP_069605973.1">
    <property type="nucleotide sequence ID" value="NZ_CP015217.1"/>
</dbReference>
<evidence type="ECO:0000313" key="2">
    <source>
        <dbReference type="Proteomes" id="UP000094197"/>
    </source>
</evidence>
<reference evidence="1 2" key="1">
    <citation type="submission" date="2016-04" db="EMBL/GenBank/DDBJ databases">
        <title>Complete genome seqeunce of Leptospira alstonii serovar Room22.</title>
        <authorList>
            <person name="Nally J.E."/>
            <person name="Bayles D.O."/>
            <person name="Hurley D."/>
            <person name="Fanning S."/>
            <person name="McMahon B.J."/>
            <person name="Arent Z."/>
        </authorList>
    </citation>
    <scope>NUCLEOTIDE SEQUENCE [LARGE SCALE GENOMIC DNA]</scope>
    <source>
        <strain evidence="1 2">GWTS #1</strain>
    </source>
</reference>
<sequence>MTIPAFKNYPTIQKFTGLKRYFRSHETHISRERIEDFKKFSKLINYGGDIVAFDILGSLNFGQATAESDTDIVMYTRCENAKMGECGMEDCYKIALFKHLFMNLVTYEHNTNAYKLEIVDCINLNQLEADIRAGKSDSELVIRFCFYRSICRGVNRKLLRAYEKEIGENIPLSESLAESIENCFNGIVQTSQHTYSFHKYSHRLQDKGIGLPPGMAAKIKDYLKQ</sequence>
<gene>
    <name evidence="1" type="ORF">A0128_01860</name>
</gene>